<evidence type="ECO:0000256" key="7">
    <source>
        <dbReference type="ARBA" id="ARBA00022679"/>
    </source>
</evidence>
<dbReference type="Proteomes" id="UP000709959">
    <property type="component" value="Unassembled WGS sequence"/>
</dbReference>
<comment type="function">
    <text evidence="1 13">Essential for recycling GMP and indirectly, cGMP.</text>
</comment>
<dbReference type="PANTHER" id="PTHR23117">
    <property type="entry name" value="GUANYLATE KINASE-RELATED"/>
    <property type="match status" value="1"/>
</dbReference>
<dbReference type="InterPro" id="IPR020590">
    <property type="entry name" value="Guanylate_kinase_CS"/>
</dbReference>
<dbReference type="EC" id="2.7.4.8" evidence="4 13"/>
<proteinExistence type="inferred from homology"/>
<dbReference type="SUPFAM" id="SSF52540">
    <property type="entry name" value="P-loop containing nucleoside triphosphate hydrolases"/>
    <property type="match status" value="1"/>
</dbReference>
<keyword evidence="6 13" id="KW-0963">Cytoplasm</keyword>
<gene>
    <name evidence="13 15" type="primary">gmk</name>
    <name evidence="15" type="ORF">IPN91_14430</name>
</gene>
<reference evidence="15 16" key="1">
    <citation type="submission" date="2020-10" db="EMBL/GenBank/DDBJ databases">
        <title>Connecting structure to function with the recovery of over 1000 high-quality activated sludge metagenome-assembled genomes encoding full-length rRNA genes using long-read sequencing.</title>
        <authorList>
            <person name="Singleton C.M."/>
            <person name="Petriglieri F."/>
            <person name="Kristensen J.M."/>
            <person name="Kirkegaard R.H."/>
            <person name="Michaelsen T.Y."/>
            <person name="Andersen M.H."/>
            <person name="Karst S.M."/>
            <person name="Dueholm M.S."/>
            <person name="Nielsen P.H."/>
            <person name="Albertsen M."/>
        </authorList>
    </citation>
    <scope>NUCLEOTIDE SEQUENCE [LARGE SCALE GENOMIC DNA]</scope>
    <source>
        <strain evidence="15">OdNE_18-Q3-R46-58_MAXAC.008</strain>
    </source>
</reference>
<dbReference type="CDD" id="cd00071">
    <property type="entry name" value="GMPK"/>
    <property type="match status" value="1"/>
</dbReference>
<feature type="binding site" evidence="13">
    <location>
        <begin position="13"/>
        <end position="20"/>
    </location>
    <ligand>
        <name>ATP</name>
        <dbReference type="ChEBI" id="CHEBI:30616"/>
    </ligand>
</feature>
<comment type="catalytic activity">
    <reaction evidence="12 13">
        <text>GMP + ATP = GDP + ADP</text>
        <dbReference type="Rhea" id="RHEA:20780"/>
        <dbReference type="ChEBI" id="CHEBI:30616"/>
        <dbReference type="ChEBI" id="CHEBI:58115"/>
        <dbReference type="ChEBI" id="CHEBI:58189"/>
        <dbReference type="ChEBI" id="CHEBI:456216"/>
        <dbReference type="EC" id="2.7.4.8"/>
    </reaction>
</comment>
<evidence type="ECO:0000256" key="12">
    <source>
        <dbReference type="ARBA" id="ARBA00048594"/>
    </source>
</evidence>
<dbReference type="Gene3D" id="3.30.63.10">
    <property type="entry name" value="Guanylate Kinase phosphate binding domain"/>
    <property type="match status" value="1"/>
</dbReference>
<evidence type="ECO:0000256" key="11">
    <source>
        <dbReference type="ARBA" id="ARBA00030128"/>
    </source>
</evidence>
<comment type="similarity">
    <text evidence="3 13">Belongs to the guanylate kinase family.</text>
</comment>
<feature type="domain" description="Guanylate kinase-like" evidence="14">
    <location>
        <begin position="6"/>
        <end position="184"/>
    </location>
</feature>
<keyword evidence="8 13" id="KW-0547">Nucleotide-binding</keyword>
<dbReference type="PROSITE" id="PS50052">
    <property type="entry name" value="GUANYLATE_KINASE_2"/>
    <property type="match status" value="1"/>
</dbReference>
<name>A0A936F4B6_9BACT</name>
<dbReference type="InterPro" id="IPR008144">
    <property type="entry name" value="Guanylate_kin-like_dom"/>
</dbReference>
<dbReference type="GO" id="GO:0004385">
    <property type="term" value="F:GMP kinase activity"/>
    <property type="evidence" value="ECO:0007669"/>
    <property type="project" value="UniProtKB-UniRule"/>
</dbReference>
<sequence>MIQHPGNVFVVSAPSGAGKSTLAQRLVASVPDLVFSISFTTRKPRPGEVDGRDYFFIDEARFDTMVREGGFVEWVQVYGHRYGTGRDWLQQTLATGRDVLLDIETTGARNLREAIPEARMIFILPPSAASLEQRLRSRGKDSDEQIAIRLQHARHELEQYPAYDYLVLNDDLELGYRHFESIILATRAGRERMTPTAERILQASRRTRNGS</sequence>
<evidence type="ECO:0000313" key="16">
    <source>
        <dbReference type="Proteomes" id="UP000709959"/>
    </source>
</evidence>
<protein>
    <recommendedName>
        <fullName evidence="5 13">Guanylate kinase</fullName>
        <ecNumber evidence="4 13">2.7.4.8</ecNumber>
    </recommendedName>
    <alternativeName>
        <fullName evidence="11 13">GMP kinase</fullName>
    </alternativeName>
</protein>
<dbReference type="SMART" id="SM00072">
    <property type="entry name" value="GuKc"/>
    <property type="match status" value="1"/>
</dbReference>
<dbReference type="HAMAP" id="MF_00328">
    <property type="entry name" value="Guanylate_kinase"/>
    <property type="match status" value="1"/>
</dbReference>
<dbReference type="NCBIfam" id="TIGR03263">
    <property type="entry name" value="guanyl_kin"/>
    <property type="match status" value="1"/>
</dbReference>
<keyword evidence="7 13" id="KW-0808">Transferase</keyword>
<dbReference type="Pfam" id="PF00625">
    <property type="entry name" value="Guanylate_kin"/>
    <property type="match status" value="1"/>
</dbReference>
<dbReference type="PANTHER" id="PTHR23117:SF13">
    <property type="entry name" value="GUANYLATE KINASE"/>
    <property type="match status" value="1"/>
</dbReference>
<dbReference type="PROSITE" id="PS00856">
    <property type="entry name" value="GUANYLATE_KINASE_1"/>
    <property type="match status" value="1"/>
</dbReference>
<evidence type="ECO:0000256" key="3">
    <source>
        <dbReference type="ARBA" id="ARBA00005790"/>
    </source>
</evidence>
<comment type="subcellular location">
    <subcellularLocation>
        <location evidence="2 13">Cytoplasm</location>
    </subcellularLocation>
</comment>
<evidence type="ECO:0000256" key="8">
    <source>
        <dbReference type="ARBA" id="ARBA00022741"/>
    </source>
</evidence>
<dbReference type="InterPro" id="IPR008145">
    <property type="entry name" value="GK/Ca_channel_bsu"/>
</dbReference>
<dbReference type="AlphaFoldDB" id="A0A936F4B6"/>
<comment type="caution">
    <text evidence="15">The sequence shown here is derived from an EMBL/GenBank/DDBJ whole genome shotgun (WGS) entry which is preliminary data.</text>
</comment>
<evidence type="ECO:0000256" key="5">
    <source>
        <dbReference type="ARBA" id="ARBA00016296"/>
    </source>
</evidence>
<dbReference type="Gene3D" id="3.40.50.300">
    <property type="entry name" value="P-loop containing nucleotide triphosphate hydrolases"/>
    <property type="match status" value="1"/>
</dbReference>
<dbReference type="GO" id="GO:0005524">
    <property type="term" value="F:ATP binding"/>
    <property type="evidence" value="ECO:0007669"/>
    <property type="project" value="UniProtKB-UniRule"/>
</dbReference>
<evidence type="ECO:0000259" key="14">
    <source>
        <dbReference type="PROSITE" id="PS50052"/>
    </source>
</evidence>
<keyword evidence="9 13" id="KW-0418">Kinase</keyword>
<evidence type="ECO:0000256" key="9">
    <source>
        <dbReference type="ARBA" id="ARBA00022777"/>
    </source>
</evidence>
<evidence type="ECO:0000256" key="10">
    <source>
        <dbReference type="ARBA" id="ARBA00022840"/>
    </source>
</evidence>
<evidence type="ECO:0000256" key="2">
    <source>
        <dbReference type="ARBA" id="ARBA00004496"/>
    </source>
</evidence>
<keyword evidence="10 13" id="KW-0067">ATP-binding</keyword>
<evidence type="ECO:0000313" key="15">
    <source>
        <dbReference type="EMBL" id="MBK8573776.1"/>
    </source>
</evidence>
<evidence type="ECO:0000256" key="6">
    <source>
        <dbReference type="ARBA" id="ARBA00022490"/>
    </source>
</evidence>
<evidence type="ECO:0000256" key="1">
    <source>
        <dbReference type="ARBA" id="ARBA00003531"/>
    </source>
</evidence>
<evidence type="ECO:0000256" key="13">
    <source>
        <dbReference type="HAMAP-Rule" id="MF_00328"/>
    </source>
</evidence>
<dbReference type="GO" id="GO:0005829">
    <property type="term" value="C:cytosol"/>
    <property type="evidence" value="ECO:0007669"/>
    <property type="project" value="TreeGrafter"/>
</dbReference>
<dbReference type="EMBL" id="JADKCH010000032">
    <property type="protein sequence ID" value="MBK8573776.1"/>
    <property type="molecule type" value="Genomic_DNA"/>
</dbReference>
<dbReference type="InterPro" id="IPR027417">
    <property type="entry name" value="P-loop_NTPase"/>
</dbReference>
<dbReference type="InterPro" id="IPR017665">
    <property type="entry name" value="Guanylate_kinase"/>
</dbReference>
<accession>A0A936F4B6</accession>
<organism evidence="15 16">
    <name type="scientific">Candidatus Geothrix odensensis</name>
    <dbReference type="NCBI Taxonomy" id="2954440"/>
    <lineage>
        <taxon>Bacteria</taxon>
        <taxon>Pseudomonadati</taxon>
        <taxon>Acidobacteriota</taxon>
        <taxon>Holophagae</taxon>
        <taxon>Holophagales</taxon>
        <taxon>Holophagaceae</taxon>
        <taxon>Geothrix</taxon>
    </lineage>
</organism>
<dbReference type="FunFam" id="3.30.63.10:FF:000005">
    <property type="entry name" value="Guanylate kinase"/>
    <property type="match status" value="1"/>
</dbReference>
<evidence type="ECO:0000256" key="4">
    <source>
        <dbReference type="ARBA" id="ARBA00012961"/>
    </source>
</evidence>